<organism evidence="1 2">
    <name type="scientific">Ancylomarina euxinus</name>
    <dbReference type="NCBI Taxonomy" id="2283627"/>
    <lineage>
        <taxon>Bacteria</taxon>
        <taxon>Pseudomonadati</taxon>
        <taxon>Bacteroidota</taxon>
        <taxon>Bacteroidia</taxon>
        <taxon>Marinilabiliales</taxon>
        <taxon>Marinifilaceae</taxon>
        <taxon>Ancylomarina</taxon>
    </lineage>
</organism>
<accession>A0A425Y742</accession>
<dbReference type="Proteomes" id="UP000285794">
    <property type="component" value="Unassembled WGS sequence"/>
</dbReference>
<keyword evidence="2" id="KW-1185">Reference proteome</keyword>
<dbReference type="RefSeq" id="WP_125029551.1">
    <property type="nucleotide sequence ID" value="NZ_JAPXVP010000002.1"/>
</dbReference>
<gene>
    <name evidence="1" type="ORF">DWB61_03755</name>
</gene>
<protein>
    <submittedName>
        <fullName evidence="1">Uncharacterized protein</fullName>
    </submittedName>
</protein>
<comment type="caution">
    <text evidence="1">The sequence shown here is derived from an EMBL/GenBank/DDBJ whole genome shotgun (WGS) entry which is preliminary data.</text>
</comment>
<evidence type="ECO:0000313" key="2">
    <source>
        <dbReference type="Proteomes" id="UP000285794"/>
    </source>
</evidence>
<reference evidence="1 2" key="1">
    <citation type="submission" date="2018-07" db="EMBL/GenBank/DDBJ databases">
        <title>Draft genome sequence of Ancylomarina sp. M1P.</title>
        <authorList>
            <person name="Yadav S."/>
            <person name="Villanueva L."/>
            <person name="Damste J.S.S."/>
        </authorList>
    </citation>
    <scope>NUCLEOTIDE SEQUENCE [LARGE SCALE GENOMIC DNA]</scope>
    <source>
        <strain evidence="1 2">M1P</strain>
    </source>
</reference>
<dbReference type="EMBL" id="QQWG01000002">
    <property type="protein sequence ID" value="RRG24241.1"/>
    <property type="molecule type" value="Genomic_DNA"/>
</dbReference>
<sequence>MSNKTDLGTVAKELGKTVLGVAAGRMIVVAGEKALKVSEETDPKKKKMKEVGVGLGVAAIGTVGALKLSDQYKSIAAGVATAGVISAVSPFGKEDAGFIPVLRGSLGTTALDLDDPEQIQELNAIQEAYEENEFQRELNTIDNNDMYEDAEELNGGLN</sequence>
<dbReference type="AlphaFoldDB" id="A0A425Y742"/>
<name>A0A425Y742_9BACT</name>
<evidence type="ECO:0000313" key="1">
    <source>
        <dbReference type="EMBL" id="RRG24241.1"/>
    </source>
</evidence>
<dbReference type="OrthoDB" id="1119236at2"/>
<proteinExistence type="predicted"/>